<comment type="caution">
    <text evidence="2">The sequence shown here is derived from an EMBL/GenBank/DDBJ whole genome shotgun (WGS) entry which is preliminary data.</text>
</comment>
<keyword evidence="1" id="KW-0732">Signal</keyword>
<feature type="chain" id="PRO_5043153378" evidence="1">
    <location>
        <begin position="21"/>
        <end position="345"/>
    </location>
</feature>
<dbReference type="AlphaFoldDB" id="A0A261FT34"/>
<dbReference type="Proteomes" id="UP000216352">
    <property type="component" value="Unassembled WGS sequence"/>
</dbReference>
<proteinExistence type="predicted"/>
<evidence type="ECO:0000256" key="1">
    <source>
        <dbReference type="SAM" id="SignalP"/>
    </source>
</evidence>
<dbReference type="EMBL" id="MWWX01000005">
    <property type="protein sequence ID" value="OZG62351.1"/>
    <property type="molecule type" value="Genomic_DNA"/>
</dbReference>
<feature type="signal peptide" evidence="1">
    <location>
        <begin position="1"/>
        <end position="20"/>
    </location>
</feature>
<reference evidence="2 3" key="1">
    <citation type="journal article" date="2017" name="BMC Genomics">
        <title>Comparative genomic and phylogenomic analyses of the Bifidobacteriaceae family.</title>
        <authorList>
            <person name="Lugli G.A."/>
            <person name="Milani C."/>
            <person name="Turroni F."/>
            <person name="Duranti S."/>
            <person name="Mancabelli L."/>
            <person name="Mangifesta M."/>
            <person name="Ferrario C."/>
            <person name="Modesto M."/>
            <person name="Mattarelli P."/>
            <person name="Jiri K."/>
            <person name="van Sinderen D."/>
            <person name="Ventura M."/>
        </authorList>
    </citation>
    <scope>NUCLEOTIDE SEQUENCE [LARGE SCALE GENOMIC DNA]</scope>
    <source>
        <strain evidence="2 3">DSM 28807</strain>
    </source>
</reference>
<dbReference type="PROSITE" id="PS51257">
    <property type="entry name" value="PROKAR_LIPOPROTEIN"/>
    <property type="match status" value="1"/>
</dbReference>
<keyword evidence="3" id="KW-1185">Reference proteome</keyword>
<dbReference type="RefSeq" id="WP_072723849.1">
    <property type="nucleotide sequence ID" value="NZ_BDIS01000003.1"/>
</dbReference>
<organism evidence="2 3">
    <name type="scientific">Bifidobacterium lemurum</name>
    <dbReference type="NCBI Taxonomy" id="1603886"/>
    <lineage>
        <taxon>Bacteria</taxon>
        <taxon>Bacillati</taxon>
        <taxon>Actinomycetota</taxon>
        <taxon>Actinomycetes</taxon>
        <taxon>Bifidobacteriales</taxon>
        <taxon>Bifidobacteriaceae</taxon>
        <taxon>Bifidobacterium</taxon>
    </lineage>
</organism>
<evidence type="ECO:0000313" key="2">
    <source>
        <dbReference type="EMBL" id="OZG62351.1"/>
    </source>
</evidence>
<accession>A0A261FT34</accession>
<dbReference type="STRING" id="1603886.GCA_001895165_00304"/>
<protein>
    <submittedName>
        <fullName evidence="2">Peptidoglycan-binding domain 1 protein</fullName>
    </submittedName>
</protein>
<evidence type="ECO:0000313" key="3">
    <source>
        <dbReference type="Proteomes" id="UP000216352"/>
    </source>
</evidence>
<gene>
    <name evidence="2" type="ORF">BLEM_0897</name>
</gene>
<sequence length="345" mass="35882">MVRRKVSIVWLPLSVMTAMALTAGACALWLPDRAPALLDSAKEITSVPVNTQQYSGQQQVTVVPTMSASYGLIGNASGTVTANWSGAGLNSGAAAYKVNDRVVIALNTASPLYRDLTVGDQGDDVRALNDELGRLGYTSASGTDLYDWRTRAGWQQLMSDSGNTSDGSLHLADVLWIPQSSVRTESWSAGVGVVVNASDIVGEVPGGITSLTIKNGQALDRSRVLTVFDQTTVLPAGETTVSDAAFCQQVALTEGFRTMTADMLSAGFDATLAFEEPVTVLRVPAGAVYGITGSTGCVVADGEETPVLIVGAELGVSLVRPSDDTDTSAISEVALGSRLSQLTCG</sequence>
<name>A0A261FT34_9BIFI</name>
<dbReference type="OrthoDB" id="3268648at2"/>